<dbReference type="AlphaFoldDB" id="A0A415E7V2"/>
<dbReference type="Proteomes" id="UP000284841">
    <property type="component" value="Unassembled WGS sequence"/>
</dbReference>
<dbReference type="InterPro" id="IPR013783">
    <property type="entry name" value="Ig-like_fold"/>
</dbReference>
<dbReference type="SUPFAM" id="SSF49265">
    <property type="entry name" value="Fibronectin type III"/>
    <property type="match status" value="1"/>
</dbReference>
<keyword evidence="4" id="KW-1185">Reference proteome</keyword>
<protein>
    <submittedName>
        <fullName evidence="3">Fibronectin type III domain-containing protein</fullName>
    </submittedName>
</protein>
<evidence type="ECO:0000313" key="4">
    <source>
        <dbReference type="Proteomes" id="UP000284841"/>
    </source>
</evidence>
<reference evidence="3 4" key="1">
    <citation type="submission" date="2018-08" db="EMBL/GenBank/DDBJ databases">
        <title>A genome reference for cultivated species of the human gut microbiota.</title>
        <authorList>
            <person name="Zou Y."/>
            <person name="Xue W."/>
            <person name="Luo G."/>
        </authorList>
    </citation>
    <scope>NUCLEOTIDE SEQUENCE [LARGE SCALE GENOMIC DNA]</scope>
    <source>
        <strain evidence="3 4">AM07-24</strain>
    </source>
</reference>
<dbReference type="STRING" id="1776384.GCA_900086585_03106"/>
<dbReference type="PROSITE" id="PS50853">
    <property type="entry name" value="FN3"/>
    <property type="match status" value="1"/>
</dbReference>
<keyword evidence="1" id="KW-0732">Signal</keyword>
<evidence type="ECO:0000256" key="1">
    <source>
        <dbReference type="SAM" id="SignalP"/>
    </source>
</evidence>
<dbReference type="Gene3D" id="2.60.40.10">
    <property type="entry name" value="Immunoglobulins"/>
    <property type="match status" value="2"/>
</dbReference>
<dbReference type="OrthoDB" id="9802318at2"/>
<dbReference type="CDD" id="cd00063">
    <property type="entry name" value="FN3"/>
    <property type="match status" value="1"/>
</dbReference>
<evidence type="ECO:0000313" key="3">
    <source>
        <dbReference type="EMBL" id="RHJ89750.1"/>
    </source>
</evidence>
<feature type="chain" id="PRO_5019006805" evidence="1">
    <location>
        <begin position="29"/>
        <end position="351"/>
    </location>
</feature>
<organism evidence="3 4">
    <name type="scientific">Emergencia timonensis</name>
    <dbReference type="NCBI Taxonomy" id="1776384"/>
    <lineage>
        <taxon>Bacteria</taxon>
        <taxon>Bacillati</taxon>
        <taxon>Bacillota</taxon>
        <taxon>Clostridia</taxon>
        <taxon>Peptostreptococcales</taxon>
        <taxon>Anaerovoracaceae</taxon>
        <taxon>Emergencia</taxon>
    </lineage>
</organism>
<feature type="domain" description="Fibronectin type-III" evidence="2">
    <location>
        <begin position="257"/>
        <end position="351"/>
    </location>
</feature>
<dbReference type="InterPro" id="IPR036116">
    <property type="entry name" value="FN3_sf"/>
</dbReference>
<name>A0A415E7V2_9FIRM</name>
<proteinExistence type="predicted"/>
<dbReference type="InterPro" id="IPR003961">
    <property type="entry name" value="FN3_dom"/>
</dbReference>
<accession>A0A415E7V2</accession>
<gene>
    <name evidence="3" type="ORF">DW099_04080</name>
</gene>
<feature type="signal peptide" evidence="1">
    <location>
        <begin position="1"/>
        <end position="28"/>
    </location>
</feature>
<dbReference type="RefSeq" id="WP_118333793.1">
    <property type="nucleotide sequence ID" value="NZ_AP025567.1"/>
</dbReference>
<dbReference type="EMBL" id="QRMS01000001">
    <property type="protein sequence ID" value="RHJ89750.1"/>
    <property type="molecule type" value="Genomic_DNA"/>
</dbReference>
<evidence type="ECO:0000259" key="2">
    <source>
        <dbReference type="PROSITE" id="PS50853"/>
    </source>
</evidence>
<comment type="caution">
    <text evidence="3">The sequence shown here is derived from an EMBL/GenBank/DDBJ whole genome shotgun (WGS) entry which is preliminary data.</text>
</comment>
<sequence>MKKKRPVIGLIMALIFTLLPANVMTSYADVGDAPTYIYADEDDDQLFVYWDEVDWDDGFMEESIAAQRSISDYDLDYYEVYCKYPNKADYELVKKVEADDDEYHYYDEYTDDEGYVEFEEFYGFYMPVTQRGVYEFKVRAHYYDDWDDEEVYSSWTYGDGAYLNFRKPILKTKTLSSTEIQLTWSATEGADGYTIYRAKSLKGKYTEIGDSLGDDPTSWIDDVKANTKYYYYIAPYISHGEYIYEGYESNKVSGFAGVEKGKITRLTSYSKKVSIKWSKIPSASGYEIYRSTRSGGGYKKIATITSGSKTSYLDSGKTKGKKYYYKIKAYKIINGKKLKSPFSSWRSVVVS</sequence>